<protein>
    <submittedName>
        <fullName evidence="1">Uncharacterized protein</fullName>
    </submittedName>
</protein>
<evidence type="ECO:0000313" key="1">
    <source>
        <dbReference type="EMBL" id="KAK9877745.1"/>
    </source>
</evidence>
<name>A0AAW1UCF5_9CUCU</name>
<dbReference type="PANTHER" id="PTHR10099">
    <property type="entry name" value="PHOSPHORIBOSYLFORMYLGLYCINAMIDINE SYNTHASE"/>
    <property type="match status" value="1"/>
</dbReference>
<dbReference type="Pfam" id="PF13507">
    <property type="entry name" value="GATase_5"/>
    <property type="match status" value="1"/>
</dbReference>
<dbReference type="InterPro" id="IPR036921">
    <property type="entry name" value="PurM-like_N_sf"/>
</dbReference>
<dbReference type="PANTHER" id="PTHR10099:SF1">
    <property type="entry name" value="PHOSPHORIBOSYLFORMYLGLYCINAMIDINE SYNTHASE"/>
    <property type="match status" value="1"/>
</dbReference>
<dbReference type="SUPFAM" id="SSF55326">
    <property type="entry name" value="PurM N-terminal domain-like"/>
    <property type="match status" value="1"/>
</dbReference>
<dbReference type="Proteomes" id="UP001431783">
    <property type="component" value="Unassembled WGS sequence"/>
</dbReference>
<reference evidence="1 2" key="1">
    <citation type="submission" date="2023-03" db="EMBL/GenBank/DDBJ databases">
        <title>Genome insight into feeding habits of ladybird beetles.</title>
        <authorList>
            <person name="Li H.-S."/>
            <person name="Huang Y.-H."/>
            <person name="Pang H."/>
        </authorList>
    </citation>
    <scope>NUCLEOTIDE SEQUENCE [LARGE SCALE GENOMIC DNA]</scope>
    <source>
        <strain evidence="1">SYSU_2023b</strain>
        <tissue evidence="1">Whole body</tissue>
    </source>
</reference>
<organism evidence="1 2">
    <name type="scientific">Henosepilachna vigintioctopunctata</name>
    <dbReference type="NCBI Taxonomy" id="420089"/>
    <lineage>
        <taxon>Eukaryota</taxon>
        <taxon>Metazoa</taxon>
        <taxon>Ecdysozoa</taxon>
        <taxon>Arthropoda</taxon>
        <taxon>Hexapoda</taxon>
        <taxon>Insecta</taxon>
        <taxon>Pterygota</taxon>
        <taxon>Neoptera</taxon>
        <taxon>Endopterygota</taxon>
        <taxon>Coleoptera</taxon>
        <taxon>Polyphaga</taxon>
        <taxon>Cucujiformia</taxon>
        <taxon>Coccinelloidea</taxon>
        <taxon>Coccinellidae</taxon>
        <taxon>Epilachninae</taxon>
        <taxon>Epilachnini</taxon>
        <taxon>Henosepilachna</taxon>
    </lineage>
</organism>
<sequence>MGIAIDGGKDSLSMAARVDKEVVKAPGTLVISTYAPCPDIRKVVTPDLKASSMGDECPDVESVKKLSNAFKATQKLIKDGAVLSGHDGDLQHCLETFKEMDEPVYNIGKSTGYERKVLPLMQMWEETSYKLEIQQTVKSCADEEFNSLAMRKGPNYTLTFDPDVSSIESDRQIKVSVIREEGSNGDREMAAAFVRVGFEVWDVTMQDLLS</sequence>
<evidence type="ECO:0000313" key="2">
    <source>
        <dbReference type="Proteomes" id="UP001431783"/>
    </source>
</evidence>
<dbReference type="GO" id="GO:0005737">
    <property type="term" value="C:cytoplasm"/>
    <property type="evidence" value="ECO:0007669"/>
    <property type="project" value="TreeGrafter"/>
</dbReference>
<dbReference type="SUPFAM" id="SSF56042">
    <property type="entry name" value="PurM C-terminal domain-like"/>
    <property type="match status" value="1"/>
</dbReference>
<comment type="caution">
    <text evidence="1">The sequence shown here is derived from an EMBL/GenBank/DDBJ whole genome shotgun (WGS) entry which is preliminary data.</text>
</comment>
<accession>A0AAW1UCF5</accession>
<proteinExistence type="predicted"/>
<dbReference type="InterPro" id="IPR029062">
    <property type="entry name" value="Class_I_gatase-like"/>
</dbReference>
<dbReference type="GO" id="GO:0006164">
    <property type="term" value="P:purine nucleotide biosynthetic process"/>
    <property type="evidence" value="ECO:0007669"/>
    <property type="project" value="TreeGrafter"/>
</dbReference>
<gene>
    <name evidence="1" type="ORF">WA026_019425</name>
</gene>
<dbReference type="AlphaFoldDB" id="A0AAW1UCF5"/>
<dbReference type="Gene3D" id="3.40.50.880">
    <property type="match status" value="1"/>
</dbReference>
<dbReference type="EMBL" id="JARQZJ010000043">
    <property type="protein sequence ID" value="KAK9877745.1"/>
    <property type="molecule type" value="Genomic_DNA"/>
</dbReference>
<keyword evidence="2" id="KW-1185">Reference proteome</keyword>
<dbReference type="GO" id="GO:0004642">
    <property type="term" value="F:phosphoribosylformylglycinamidine synthase activity"/>
    <property type="evidence" value="ECO:0007669"/>
    <property type="project" value="TreeGrafter"/>
</dbReference>
<dbReference type="SUPFAM" id="SSF52317">
    <property type="entry name" value="Class I glutamine amidotransferase-like"/>
    <property type="match status" value="1"/>
</dbReference>
<dbReference type="InterPro" id="IPR036676">
    <property type="entry name" value="PurM-like_C_sf"/>
</dbReference>